<gene>
    <name evidence="1" type="ORF">FWK35_00008507</name>
</gene>
<name>A0A6G0YME3_APHCR</name>
<dbReference type="AlphaFoldDB" id="A0A6G0YME3"/>
<evidence type="ECO:0000313" key="2">
    <source>
        <dbReference type="Proteomes" id="UP000478052"/>
    </source>
</evidence>
<keyword evidence="2" id="KW-1185">Reference proteome</keyword>
<proteinExistence type="predicted"/>
<dbReference type="EMBL" id="VUJU01003243">
    <property type="protein sequence ID" value="KAF0758643.1"/>
    <property type="molecule type" value="Genomic_DNA"/>
</dbReference>
<reference evidence="1 2" key="1">
    <citation type="submission" date="2019-08" db="EMBL/GenBank/DDBJ databases">
        <title>Whole genome of Aphis craccivora.</title>
        <authorList>
            <person name="Voronova N.V."/>
            <person name="Shulinski R.S."/>
            <person name="Bandarenka Y.V."/>
            <person name="Zhorov D.G."/>
            <person name="Warner D."/>
        </authorList>
    </citation>
    <scope>NUCLEOTIDE SEQUENCE [LARGE SCALE GENOMIC DNA]</scope>
    <source>
        <strain evidence="1">180601</strain>
        <tissue evidence="1">Whole Body</tissue>
    </source>
</reference>
<protein>
    <submittedName>
        <fullName evidence="1">Uncharacterized protein</fullName>
    </submittedName>
</protein>
<sequence>MTNEHNIQKIIVTEDTLIPQKILTNIKIGTIIFALDELSVIHQVDRLSQKQYLKLETNRLGNKATEIQLYNFSTLYTKVP</sequence>
<accession>A0A6G0YME3</accession>
<comment type="caution">
    <text evidence="1">The sequence shown here is derived from an EMBL/GenBank/DDBJ whole genome shotgun (WGS) entry which is preliminary data.</text>
</comment>
<evidence type="ECO:0000313" key="1">
    <source>
        <dbReference type="EMBL" id="KAF0758643.1"/>
    </source>
</evidence>
<dbReference type="Proteomes" id="UP000478052">
    <property type="component" value="Unassembled WGS sequence"/>
</dbReference>
<organism evidence="1 2">
    <name type="scientific">Aphis craccivora</name>
    <name type="common">Cowpea aphid</name>
    <dbReference type="NCBI Taxonomy" id="307492"/>
    <lineage>
        <taxon>Eukaryota</taxon>
        <taxon>Metazoa</taxon>
        <taxon>Ecdysozoa</taxon>
        <taxon>Arthropoda</taxon>
        <taxon>Hexapoda</taxon>
        <taxon>Insecta</taxon>
        <taxon>Pterygota</taxon>
        <taxon>Neoptera</taxon>
        <taxon>Paraneoptera</taxon>
        <taxon>Hemiptera</taxon>
        <taxon>Sternorrhyncha</taxon>
        <taxon>Aphidomorpha</taxon>
        <taxon>Aphidoidea</taxon>
        <taxon>Aphididae</taxon>
        <taxon>Aphidini</taxon>
        <taxon>Aphis</taxon>
        <taxon>Aphis</taxon>
    </lineage>
</organism>